<dbReference type="RefSeq" id="WP_268182678.1">
    <property type="nucleotide sequence ID" value="NZ_CP130144.1"/>
</dbReference>
<proteinExistence type="predicted"/>
<dbReference type="InterPro" id="IPR052763">
    <property type="entry name" value="DnaJ_C4"/>
</dbReference>
<reference evidence="4" key="1">
    <citation type="journal article" date="2023" name="Plants (Basel)">
        <title>Genomic Analysis of Leptolyngbya boryana CZ1 Reveals Efficient Carbon Fixation Modules.</title>
        <authorList>
            <person name="Bai X."/>
            <person name="Wang H."/>
            <person name="Cheng W."/>
            <person name="Wang J."/>
            <person name="Ma M."/>
            <person name="Hu H."/>
            <person name="Song Z."/>
            <person name="Ma H."/>
            <person name="Fan Y."/>
            <person name="Du C."/>
            <person name="Xu J."/>
        </authorList>
    </citation>
    <scope>NUCLEOTIDE SEQUENCE</scope>
    <source>
        <strain evidence="4">CZ1</strain>
    </source>
</reference>
<dbReference type="AlphaFoldDB" id="A0AA96WPA4"/>
<evidence type="ECO:0000313" key="4">
    <source>
        <dbReference type="EMBL" id="WNZ43590.1"/>
    </source>
</evidence>
<name>A0AA96WPA4_LEPBY</name>
<dbReference type="SUPFAM" id="SSF46565">
    <property type="entry name" value="Chaperone J-domain"/>
    <property type="match status" value="1"/>
</dbReference>
<dbReference type="PROSITE" id="PS00636">
    <property type="entry name" value="DNAJ_1"/>
    <property type="match status" value="1"/>
</dbReference>
<feature type="domain" description="J" evidence="3">
    <location>
        <begin position="14"/>
        <end position="80"/>
    </location>
</feature>
<feature type="region of interest" description="Disordered" evidence="1">
    <location>
        <begin position="170"/>
        <end position="210"/>
    </location>
</feature>
<accession>A0AA96WPA4</accession>
<dbReference type="Pfam" id="PF00226">
    <property type="entry name" value="DnaJ"/>
    <property type="match status" value="1"/>
</dbReference>
<dbReference type="InterPro" id="IPR001623">
    <property type="entry name" value="DnaJ_domain"/>
</dbReference>
<evidence type="ECO:0000256" key="2">
    <source>
        <dbReference type="SAM" id="Phobius"/>
    </source>
</evidence>
<sequence length="210" mass="23290">MAEEKRSDSVNEPNHYALLGLHPSTSVREIRQAYRELSKLYHPDTTELPTAIATRKFQRLNEAYATLSNPERRTAYDRAIGYSRVVVVRPLPSLHKPNQPEPKSSAYLDATDRPLSPGELFALFILGVTFVGCLILAIMIGITRGDQAFQPLTAQHFTVKEIVEEVQPVQETPAQELLPSPETASENSALNSALTTEIEQKTEPSNPPVS</sequence>
<organism evidence="4">
    <name type="scientific">Leptolyngbya boryana CZ1</name>
    <dbReference type="NCBI Taxonomy" id="3060204"/>
    <lineage>
        <taxon>Bacteria</taxon>
        <taxon>Bacillati</taxon>
        <taxon>Cyanobacteriota</taxon>
        <taxon>Cyanophyceae</taxon>
        <taxon>Leptolyngbyales</taxon>
        <taxon>Leptolyngbyaceae</taxon>
        <taxon>Leptolyngbya group</taxon>
        <taxon>Leptolyngbya</taxon>
    </lineage>
</organism>
<protein>
    <submittedName>
        <fullName evidence="4">J domain-containing protein</fullName>
    </submittedName>
</protein>
<evidence type="ECO:0000256" key="1">
    <source>
        <dbReference type="SAM" id="MobiDB-lite"/>
    </source>
</evidence>
<dbReference type="PRINTS" id="PR00625">
    <property type="entry name" value="JDOMAIN"/>
</dbReference>
<dbReference type="CDD" id="cd06257">
    <property type="entry name" value="DnaJ"/>
    <property type="match status" value="1"/>
</dbReference>
<evidence type="ECO:0000259" key="3">
    <source>
        <dbReference type="PROSITE" id="PS50076"/>
    </source>
</evidence>
<gene>
    <name evidence="4" type="ORF">Q2T42_17235</name>
</gene>
<dbReference type="PANTHER" id="PTHR44825">
    <property type="match status" value="1"/>
</dbReference>
<keyword evidence="2" id="KW-0812">Transmembrane</keyword>
<dbReference type="Gene3D" id="1.10.287.110">
    <property type="entry name" value="DnaJ domain"/>
    <property type="match status" value="1"/>
</dbReference>
<feature type="transmembrane region" description="Helical" evidence="2">
    <location>
        <begin position="120"/>
        <end position="142"/>
    </location>
</feature>
<keyword evidence="2" id="KW-0472">Membrane</keyword>
<dbReference type="SMART" id="SM00271">
    <property type="entry name" value="DnaJ"/>
    <property type="match status" value="1"/>
</dbReference>
<dbReference type="PROSITE" id="PS50076">
    <property type="entry name" value="DNAJ_2"/>
    <property type="match status" value="1"/>
</dbReference>
<dbReference type="EMBL" id="CP130144">
    <property type="protein sequence ID" value="WNZ43590.1"/>
    <property type="molecule type" value="Genomic_DNA"/>
</dbReference>
<dbReference type="InterPro" id="IPR018253">
    <property type="entry name" value="DnaJ_domain_CS"/>
</dbReference>
<dbReference type="InterPro" id="IPR036869">
    <property type="entry name" value="J_dom_sf"/>
</dbReference>
<feature type="compositionally biased region" description="Polar residues" evidence="1">
    <location>
        <begin position="182"/>
        <end position="197"/>
    </location>
</feature>
<dbReference type="PANTHER" id="PTHR44825:SF1">
    <property type="entry name" value="DNAJ HOMOLOG SUBFAMILY C MEMBER 4"/>
    <property type="match status" value="1"/>
</dbReference>
<keyword evidence="2" id="KW-1133">Transmembrane helix</keyword>
<reference evidence="4" key="2">
    <citation type="submission" date="2023-07" db="EMBL/GenBank/DDBJ databases">
        <authorList>
            <person name="Bai X.-H."/>
            <person name="Wang H.-H."/>
            <person name="Wang J."/>
            <person name="Ma M.-Y."/>
            <person name="Hu H.-H."/>
            <person name="Song Z.-L."/>
            <person name="Ma H.-G."/>
            <person name="Fan Y."/>
            <person name="Du C.-Y."/>
            <person name="Xu J.-C."/>
        </authorList>
    </citation>
    <scope>NUCLEOTIDE SEQUENCE</scope>
    <source>
        <strain evidence="4">CZ1</strain>
    </source>
</reference>